<keyword evidence="9" id="KW-1185">Reference proteome</keyword>
<dbReference type="InterPro" id="IPR000933">
    <property type="entry name" value="Glyco_hydro_29"/>
</dbReference>
<dbReference type="Gene3D" id="3.20.20.80">
    <property type="entry name" value="Glycosidases"/>
    <property type="match status" value="1"/>
</dbReference>
<evidence type="ECO:0000256" key="5">
    <source>
        <dbReference type="ARBA" id="ARBA00022801"/>
    </source>
</evidence>
<dbReference type="GO" id="GO:0005764">
    <property type="term" value="C:lysosome"/>
    <property type="evidence" value="ECO:0007669"/>
    <property type="project" value="TreeGrafter"/>
</dbReference>
<dbReference type="EMBL" id="QGQD01000104">
    <property type="protein sequence ID" value="TLC98102.1"/>
    <property type="molecule type" value="Genomic_DNA"/>
</dbReference>
<dbReference type="PANTHER" id="PTHR10030:SF37">
    <property type="entry name" value="ALPHA-L-FUCOSIDASE-RELATED"/>
    <property type="match status" value="1"/>
</dbReference>
<evidence type="ECO:0000256" key="6">
    <source>
        <dbReference type="ARBA" id="ARBA00023295"/>
    </source>
</evidence>
<dbReference type="SMART" id="SM00812">
    <property type="entry name" value="Alpha_L_fucos"/>
    <property type="match status" value="1"/>
</dbReference>
<dbReference type="GO" id="GO:0004560">
    <property type="term" value="F:alpha-L-fucosidase activity"/>
    <property type="evidence" value="ECO:0007669"/>
    <property type="project" value="InterPro"/>
</dbReference>
<dbReference type="InterPro" id="IPR017853">
    <property type="entry name" value="GH"/>
</dbReference>
<dbReference type="PANTHER" id="PTHR10030">
    <property type="entry name" value="ALPHA-L-FUCOSIDASE"/>
    <property type="match status" value="1"/>
</dbReference>
<evidence type="ECO:0000256" key="1">
    <source>
        <dbReference type="ARBA" id="ARBA00004071"/>
    </source>
</evidence>
<protein>
    <recommendedName>
        <fullName evidence="3">alpha-L-fucosidase</fullName>
        <ecNumber evidence="3">3.2.1.51</ecNumber>
    </recommendedName>
</protein>
<dbReference type="RefSeq" id="WP_243133108.1">
    <property type="nucleotide sequence ID" value="NZ_QGQD01000104.1"/>
</dbReference>
<dbReference type="InterPro" id="IPR016286">
    <property type="entry name" value="FUC_metazoa-typ"/>
</dbReference>
<dbReference type="Proteomes" id="UP000306509">
    <property type="component" value="Unassembled WGS sequence"/>
</dbReference>
<evidence type="ECO:0000256" key="2">
    <source>
        <dbReference type="ARBA" id="ARBA00007951"/>
    </source>
</evidence>
<comment type="similarity">
    <text evidence="2">Belongs to the glycosyl hydrolase 29 family.</text>
</comment>
<dbReference type="PRINTS" id="PR00741">
    <property type="entry name" value="GLHYDRLASE29"/>
</dbReference>
<feature type="domain" description="Glycoside hydrolase family 29 N-terminal" evidence="7">
    <location>
        <begin position="5"/>
        <end position="310"/>
    </location>
</feature>
<dbReference type="PIRSF" id="PIRSF001092">
    <property type="entry name" value="Alpha-L-fucosidase"/>
    <property type="match status" value="1"/>
</dbReference>
<dbReference type="InterPro" id="IPR057739">
    <property type="entry name" value="Glyco_hydro_29_N"/>
</dbReference>
<evidence type="ECO:0000313" key="9">
    <source>
        <dbReference type="Proteomes" id="UP000306509"/>
    </source>
</evidence>
<dbReference type="EC" id="3.2.1.51" evidence="3"/>
<gene>
    <name evidence="8" type="ORF">DSM106044_05008</name>
</gene>
<evidence type="ECO:0000313" key="8">
    <source>
        <dbReference type="EMBL" id="TLC98102.1"/>
    </source>
</evidence>
<proteinExistence type="inferred from homology"/>
<comment type="function">
    <text evidence="1">Alpha-L-fucosidase is responsible for hydrolyzing the alpha-1,6-linked fucose joined to the reducing-end N-acetylglucosamine of the carbohydrate moieties of glycoproteins.</text>
</comment>
<evidence type="ECO:0000256" key="3">
    <source>
        <dbReference type="ARBA" id="ARBA00012662"/>
    </source>
</evidence>
<accession>A0A4U8Q2I0</accession>
<dbReference type="GO" id="GO:0016139">
    <property type="term" value="P:glycoside catabolic process"/>
    <property type="evidence" value="ECO:0007669"/>
    <property type="project" value="TreeGrafter"/>
</dbReference>
<dbReference type="SUPFAM" id="SSF51445">
    <property type="entry name" value="(Trans)glycosidases"/>
    <property type="match status" value="1"/>
</dbReference>
<dbReference type="AlphaFoldDB" id="A0A4U8Q2I0"/>
<organism evidence="8 9">
    <name type="scientific">Robinsoniella peoriensis</name>
    <dbReference type="NCBI Taxonomy" id="180332"/>
    <lineage>
        <taxon>Bacteria</taxon>
        <taxon>Bacillati</taxon>
        <taxon>Bacillota</taxon>
        <taxon>Clostridia</taxon>
        <taxon>Lachnospirales</taxon>
        <taxon>Lachnospiraceae</taxon>
        <taxon>Robinsoniella</taxon>
    </lineage>
</organism>
<name>A0A4U8Q2I0_9FIRM</name>
<reference evidence="8 9" key="1">
    <citation type="journal article" date="2019" name="Anaerobe">
        <title>Detection of Robinsoniella peoriensis in multiple bone samples of a trauma patient.</title>
        <authorList>
            <person name="Schrottner P."/>
            <person name="Hartwich K."/>
            <person name="Bunk B."/>
            <person name="Schober I."/>
            <person name="Helbig S."/>
            <person name="Rudolph W.W."/>
            <person name="Gunzer F."/>
        </authorList>
    </citation>
    <scope>NUCLEOTIDE SEQUENCE [LARGE SCALE GENOMIC DNA]</scope>
    <source>
        <strain evidence="8 9">DSM 106044</strain>
    </source>
</reference>
<dbReference type="GO" id="GO:0006004">
    <property type="term" value="P:fucose metabolic process"/>
    <property type="evidence" value="ECO:0007669"/>
    <property type="project" value="InterPro"/>
</dbReference>
<evidence type="ECO:0000256" key="4">
    <source>
        <dbReference type="ARBA" id="ARBA00022729"/>
    </source>
</evidence>
<comment type="caution">
    <text evidence="8">The sequence shown here is derived from an EMBL/GenBank/DDBJ whole genome shotgun (WGS) entry which is preliminary data.</text>
</comment>
<evidence type="ECO:0000259" key="7">
    <source>
        <dbReference type="Pfam" id="PF01120"/>
    </source>
</evidence>
<keyword evidence="4" id="KW-0732">Signal</keyword>
<keyword evidence="6" id="KW-0326">Glycosidase</keyword>
<keyword evidence="5" id="KW-0378">Hydrolase</keyword>
<sequence length="415" mass="48360">MMKDTKQQWFKEAKFGLFIHWGLYALLAGEYKGQRTEHIAEWIMNYLDIPPAEYEKLAEKFNPVNFDADAIVSRAKNWGMKYIVFTAKHHEGFAMYDSKCSNYNVVKAAPYGKDVLRQLQKACEKYDMKLGLYYSQAQDWHDPNGLMQHHDDSKKDYQFYLDHKVKPQLTELLTEYGDIALIWFDTPMSTTYEQSKSLVDLVKSLQPNCIVSGRIGNNLGDYITTADNFIPRLPYDGDWEVPATLNDTWGFNRFDQNWKSADEILQLLLKINGRGGNYLLNIGPDALGNVPEESIRILDEVGGYVKRNQEALFGTKRLDYYTYEMDWAEFTQKDYKLYLHVLKKKNIIEILNVANQVKKAYIVENATELEYKCMTACEGNSIIEVRLPKEFQEKCNYCICLELEEKDPIFEPIER</sequence>
<dbReference type="Pfam" id="PF01120">
    <property type="entry name" value="Alpha_L_fucos"/>
    <property type="match status" value="1"/>
</dbReference>